<reference evidence="2" key="1">
    <citation type="journal article" date="2021" name="bioRxiv">
        <title>Whole Genome Assembly and Annotation of Northern Wild Rice, Zizania palustris L., Supports a Whole Genome Duplication in the Zizania Genus.</title>
        <authorList>
            <person name="Haas M."/>
            <person name="Kono T."/>
            <person name="Macchietto M."/>
            <person name="Millas R."/>
            <person name="McGilp L."/>
            <person name="Shao M."/>
            <person name="Duquette J."/>
            <person name="Hirsch C.N."/>
            <person name="Kimball J."/>
        </authorList>
    </citation>
    <scope>NUCLEOTIDE SEQUENCE</scope>
    <source>
        <tissue evidence="2">Fresh leaf tissue</tissue>
    </source>
</reference>
<proteinExistence type="predicted"/>
<sequence>MWWWCQWCGRGTTAERLAANRRLRHHLELGLTSARRGEARQGRPRRRSASRSSRRPAVETRLGQVAAGFCDGSGKTQWNESDGQETISI</sequence>
<accession>A0A8J5R5W3</accession>
<gene>
    <name evidence="2" type="ORF">GUJ93_ZPchr0034g18731</name>
</gene>
<feature type="compositionally biased region" description="Basic residues" evidence="1">
    <location>
        <begin position="42"/>
        <end position="54"/>
    </location>
</feature>
<evidence type="ECO:0000313" key="3">
    <source>
        <dbReference type="Proteomes" id="UP000729402"/>
    </source>
</evidence>
<evidence type="ECO:0000313" key="2">
    <source>
        <dbReference type="EMBL" id="KAG8039413.1"/>
    </source>
</evidence>
<dbReference type="AlphaFoldDB" id="A0A8J5R5W3"/>
<protein>
    <submittedName>
        <fullName evidence="2">Uncharacterized protein</fullName>
    </submittedName>
</protein>
<name>A0A8J5R5W3_ZIZPA</name>
<evidence type="ECO:0000256" key="1">
    <source>
        <dbReference type="SAM" id="MobiDB-lite"/>
    </source>
</evidence>
<comment type="caution">
    <text evidence="2">The sequence shown here is derived from an EMBL/GenBank/DDBJ whole genome shotgun (WGS) entry which is preliminary data.</text>
</comment>
<reference evidence="2" key="2">
    <citation type="submission" date="2021-02" db="EMBL/GenBank/DDBJ databases">
        <authorList>
            <person name="Kimball J.A."/>
            <person name="Haas M.W."/>
            <person name="Macchietto M."/>
            <person name="Kono T."/>
            <person name="Duquette J."/>
            <person name="Shao M."/>
        </authorList>
    </citation>
    <scope>NUCLEOTIDE SEQUENCE</scope>
    <source>
        <tissue evidence="2">Fresh leaf tissue</tissue>
    </source>
</reference>
<dbReference type="Proteomes" id="UP000729402">
    <property type="component" value="Unassembled WGS sequence"/>
</dbReference>
<dbReference type="EMBL" id="JAAALK010001900">
    <property type="protein sequence ID" value="KAG8039413.1"/>
    <property type="molecule type" value="Genomic_DNA"/>
</dbReference>
<keyword evidence="3" id="KW-1185">Reference proteome</keyword>
<organism evidence="2 3">
    <name type="scientific">Zizania palustris</name>
    <name type="common">Northern wild rice</name>
    <dbReference type="NCBI Taxonomy" id="103762"/>
    <lineage>
        <taxon>Eukaryota</taxon>
        <taxon>Viridiplantae</taxon>
        <taxon>Streptophyta</taxon>
        <taxon>Embryophyta</taxon>
        <taxon>Tracheophyta</taxon>
        <taxon>Spermatophyta</taxon>
        <taxon>Magnoliopsida</taxon>
        <taxon>Liliopsida</taxon>
        <taxon>Poales</taxon>
        <taxon>Poaceae</taxon>
        <taxon>BOP clade</taxon>
        <taxon>Oryzoideae</taxon>
        <taxon>Oryzeae</taxon>
        <taxon>Zizaniinae</taxon>
        <taxon>Zizania</taxon>
    </lineage>
</organism>
<feature type="region of interest" description="Disordered" evidence="1">
    <location>
        <begin position="33"/>
        <end position="59"/>
    </location>
</feature>